<evidence type="ECO:0000313" key="9">
    <source>
        <dbReference type="EMBL" id="GFH45313.1"/>
    </source>
</evidence>
<dbReference type="GO" id="GO:0030686">
    <property type="term" value="C:90S preribosome"/>
    <property type="evidence" value="ECO:0007669"/>
    <property type="project" value="TreeGrafter"/>
</dbReference>
<evidence type="ECO:0000313" key="10">
    <source>
        <dbReference type="Proteomes" id="UP001054902"/>
    </source>
</evidence>
<evidence type="ECO:0000256" key="3">
    <source>
        <dbReference type="ARBA" id="ARBA00022574"/>
    </source>
</evidence>
<dbReference type="InterPro" id="IPR040315">
    <property type="entry name" value="WDR46/Utp7"/>
</dbReference>
<dbReference type="InterPro" id="IPR015943">
    <property type="entry name" value="WD40/YVTN_repeat-like_dom_sf"/>
</dbReference>
<feature type="region of interest" description="Disordered" evidence="7">
    <location>
        <begin position="577"/>
        <end position="605"/>
    </location>
</feature>
<evidence type="ECO:0000256" key="6">
    <source>
        <dbReference type="PROSITE-ProRule" id="PRU00221"/>
    </source>
</evidence>
<organism evidence="9 10">
    <name type="scientific">Chaetoceros tenuissimus</name>
    <dbReference type="NCBI Taxonomy" id="426638"/>
    <lineage>
        <taxon>Eukaryota</taxon>
        <taxon>Sar</taxon>
        <taxon>Stramenopiles</taxon>
        <taxon>Ochrophyta</taxon>
        <taxon>Bacillariophyta</taxon>
        <taxon>Coscinodiscophyceae</taxon>
        <taxon>Chaetocerotophycidae</taxon>
        <taxon>Chaetocerotales</taxon>
        <taxon>Chaetocerotaceae</taxon>
        <taxon>Chaetoceros</taxon>
    </lineage>
</organism>
<accession>A0AAD3CGP2</accession>
<dbReference type="Pfam" id="PF08149">
    <property type="entry name" value="BING4CT"/>
    <property type="match status" value="1"/>
</dbReference>
<dbReference type="GO" id="GO:0000462">
    <property type="term" value="P:maturation of SSU-rRNA from tricistronic rRNA transcript (SSU-rRNA, 5.8S rRNA, LSU-rRNA)"/>
    <property type="evidence" value="ECO:0007669"/>
    <property type="project" value="TreeGrafter"/>
</dbReference>
<feature type="repeat" description="WD" evidence="6">
    <location>
        <begin position="336"/>
        <end position="377"/>
    </location>
</feature>
<dbReference type="PANTHER" id="PTHR14085:SF3">
    <property type="entry name" value="WD REPEAT-CONTAINING PROTEIN 46"/>
    <property type="match status" value="1"/>
</dbReference>
<dbReference type="PANTHER" id="PTHR14085">
    <property type="entry name" value="WD-REPEAT PROTEIN BING4"/>
    <property type="match status" value="1"/>
</dbReference>
<keyword evidence="3 6" id="KW-0853">WD repeat</keyword>
<dbReference type="Pfam" id="PF00400">
    <property type="entry name" value="WD40"/>
    <property type="match status" value="1"/>
</dbReference>
<feature type="region of interest" description="Disordered" evidence="7">
    <location>
        <begin position="1"/>
        <end position="89"/>
    </location>
</feature>
<evidence type="ECO:0000256" key="2">
    <source>
        <dbReference type="ARBA" id="ARBA00022552"/>
    </source>
</evidence>
<dbReference type="SMART" id="SM00320">
    <property type="entry name" value="WD40"/>
    <property type="match status" value="4"/>
</dbReference>
<dbReference type="FunFam" id="2.130.10.10:FF:000378">
    <property type="entry name" value="U3 small nucleolar RNA-associated protein 7"/>
    <property type="match status" value="1"/>
</dbReference>
<sequence length="605" mass="69053">MSHLTASHGKKKDDIGGTNLIARGDTEGVTRKKHKQLKEKLADSSTSDRERISNYLNNGSTSGFNNTKRRRNYREDDRNPRNMDKLNDHQKRALLKRRRYGNKEIKNEINRKETQRLEAAIAAADAELVLHTEESGFLEVENEMEKTYKLTQNQLKPFLDEQTQRHIFDLRLDQYSPYRMHYDRSGRCGLLLGKRGGHVALMDMHTMALKSEFHLNENVRDATFLHNTTMFAVAQKKHAFIYDDEGTEIHRMSDHQDVYQMQFLPHHWLLSTIGRTGHLKYHDTSTGNLVSTHRTKMGACDVMTQNPYNAVIHCGHMNGVVTLWSPANSEYLVKMLCHRGAPIHSLAIDKTGRYMVTGGADSQVKIWDLRMYKETHAYYTRGGVPTSLDISQRGVLGIGHGCHTTFWGPDSLKYKVKDPYMSHNVGGMGPVESVKFRPFEDVCGIGHAKGVSSIVIPGSGEPNLDSMEYGLNPFQDTKQRREAEVRSLLDKLSPNMIALDPDVIGTVEEGDVHTRYERQQQLEEEANEKRLRDGEVKKKEKNRMRGRNKIKKKLARKQKNIIDENLLKLKEAREQEKAEHAAAKNNEAVAAPTEKAPAALKRFFK</sequence>
<keyword evidence="4" id="KW-0677">Repeat</keyword>
<dbReference type="InterPro" id="IPR012952">
    <property type="entry name" value="BING4_C_dom"/>
</dbReference>
<evidence type="ECO:0000256" key="7">
    <source>
        <dbReference type="SAM" id="MobiDB-lite"/>
    </source>
</evidence>
<dbReference type="GO" id="GO:0032040">
    <property type="term" value="C:small-subunit processome"/>
    <property type="evidence" value="ECO:0007669"/>
    <property type="project" value="TreeGrafter"/>
</dbReference>
<evidence type="ECO:0000259" key="8">
    <source>
        <dbReference type="SMART" id="SM01033"/>
    </source>
</evidence>
<dbReference type="SMART" id="SM01033">
    <property type="entry name" value="BING4CT"/>
    <property type="match status" value="1"/>
</dbReference>
<evidence type="ECO:0000256" key="4">
    <source>
        <dbReference type="ARBA" id="ARBA00022737"/>
    </source>
</evidence>
<feature type="region of interest" description="Disordered" evidence="7">
    <location>
        <begin position="520"/>
        <end position="545"/>
    </location>
</feature>
<dbReference type="EMBL" id="BLLK01000020">
    <property type="protein sequence ID" value="GFH45313.1"/>
    <property type="molecule type" value="Genomic_DNA"/>
</dbReference>
<feature type="compositionally biased region" description="Low complexity" evidence="7">
    <location>
        <begin position="583"/>
        <end position="599"/>
    </location>
</feature>
<protein>
    <recommendedName>
        <fullName evidence="8">BING4 C-terminal domain-containing protein</fullName>
    </recommendedName>
</protein>
<dbReference type="InterPro" id="IPR019775">
    <property type="entry name" value="WD40_repeat_CS"/>
</dbReference>
<dbReference type="Proteomes" id="UP001054902">
    <property type="component" value="Unassembled WGS sequence"/>
</dbReference>
<feature type="compositionally biased region" description="Basic and acidic residues" evidence="7">
    <location>
        <begin position="73"/>
        <end position="89"/>
    </location>
</feature>
<comment type="caution">
    <text evidence="9">The sequence shown here is derived from an EMBL/GenBank/DDBJ whole genome shotgun (WGS) entry which is preliminary data.</text>
</comment>
<keyword evidence="5" id="KW-0539">Nucleus</keyword>
<feature type="compositionally biased region" description="Basic and acidic residues" evidence="7">
    <location>
        <begin position="38"/>
        <end position="52"/>
    </location>
</feature>
<comment type="subcellular location">
    <subcellularLocation>
        <location evidence="1">Nucleus</location>
        <location evidence="1">Nucleolus</location>
    </subcellularLocation>
</comment>
<name>A0AAD3CGP2_9STRA</name>
<dbReference type="InterPro" id="IPR001680">
    <property type="entry name" value="WD40_rpt"/>
</dbReference>
<dbReference type="PROSITE" id="PS00678">
    <property type="entry name" value="WD_REPEATS_1"/>
    <property type="match status" value="1"/>
</dbReference>
<evidence type="ECO:0000256" key="5">
    <source>
        <dbReference type="ARBA" id="ARBA00023242"/>
    </source>
</evidence>
<dbReference type="PROSITE" id="PS50082">
    <property type="entry name" value="WD_REPEATS_2"/>
    <property type="match status" value="1"/>
</dbReference>
<reference evidence="9 10" key="1">
    <citation type="journal article" date="2021" name="Sci. Rep.">
        <title>The genome of the diatom Chaetoceros tenuissimus carries an ancient integrated fragment of an extant virus.</title>
        <authorList>
            <person name="Hongo Y."/>
            <person name="Kimura K."/>
            <person name="Takaki Y."/>
            <person name="Yoshida Y."/>
            <person name="Baba S."/>
            <person name="Kobayashi G."/>
            <person name="Nagasaki K."/>
            <person name="Hano T."/>
            <person name="Tomaru Y."/>
        </authorList>
    </citation>
    <scope>NUCLEOTIDE SEQUENCE [LARGE SCALE GENOMIC DNA]</scope>
    <source>
        <strain evidence="9 10">NIES-3715</strain>
    </source>
</reference>
<feature type="compositionally biased region" description="Polar residues" evidence="7">
    <location>
        <begin position="54"/>
        <end position="66"/>
    </location>
</feature>
<keyword evidence="10" id="KW-1185">Reference proteome</keyword>
<proteinExistence type="predicted"/>
<dbReference type="InterPro" id="IPR036322">
    <property type="entry name" value="WD40_repeat_dom_sf"/>
</dbReference>
<keyword evidence="2" id="KW-0698">rRNA processing</keyword>
<gene>
    <name evidence="9" type="ORF">CTEN210_01787</name>
</gene>
<dbReference type="AlphaFoldDB" id="A0AAD3CGP2"/>
<feature type="compositionally biased region" description="Basic and acidic residues" evidence="7">
    <location>
        <begin position="520"/>
        <end position="538"/>
    </location>
</feature>
<evidence type="ECO:0000256" key="1">
    <source>
        <dbReference type="ARBA" id="ARBA00004604"/>
    </source>
</evidence>
<dbReference type="PROSITE" id="PS50294">
    <property type="entry name" value="WD_REPEATS_REGION"/>
    <property type="match status" value="1"/>
</dbReference>
<dbReference type="Gene3D" id="2.130.10.10">
    <property type="entry name" value="YVTN repeat-like/Quinoprotein amine dehydrogenase"/>
    <property type="match status" value="1"/>
</dbReference>
<feature type="domain" description="BING4 C-terminal" evidence="8">
    <location>
        <begin position="419"/>
        <end position="501"/>
    </location>
</feature>
<dbReference type="SUPFAM" id="SSF50978">
    <property type="entry name" value="WD40 repeat-like"/>
    <property type="match status" value="1"/>
</dbReference>